<evidence type="ECO:0000256" key="1">
    <source>
        <dbReference type="SAM" id="Coils"/>
    </source>
</evidence>
<accession>A0A1G5BC06</accession>
<name>A0A1G5BC06_9FIRM</name>
<protein>
    <submittedName>
        <fullName evidence="2">Uncharacterized protein</fullName>
    </submittedName>
</protein>
<dbReference type="RefSeq" id="WP_026668463.1">
    <property type="nucleotide sequence ID" value="NZ_FMUR01000004.1"/>
</dbReference>
<keyword evidence="3" id="KW-1185">Reference proteome</keyword>
<keyword evidence="1" id="KW-0175">Coiled coil</keyword>
<reference evidence="3" key="1">
    <citation type="submission" date="2016-10" db="EMBL/GenBank/DDBJ databases">
        <authorList>
            <person name="Varghese N."/>
            <person name="Submissions S."/>
        </authorList>
    </citation>
    <scope>NUCLEOTIDE SEQUENCE [LARGE SCALE GENOMIC DNA]</scope>
    <source>
        <strain evidence="3">XBD2006</strain>
    </source>
</reference>
<feature type="coiled-coil region" evidence="1">
    <location>
        <begin position="3"/>
        <end position="37"/>
    </location>
</feature>
<dbReference type="Proteomes" id="UP000183047">
    <property type="component" value="Unassembled WGS sequence"/>
</dbReference>
<dbReference type="EMBL" id="FMUR01000004">
    <property type="protein sequence ID" value="SCX87668.1"/>
    <property type="molecule type" value="Genomic_DNA"/>
</dbReference>
<sequence length="123" mass="14522">MNRSEKRLEIKKLDEQLKEYENDLIMLEESYKVIKLDYESIVKDVYEPTKTYDMTPLKIYGNDIYEGAEEHRKKIVVGIRKNLKDTEKFMSELLVAKKNIQKAIQECEGKKKAFEAELDISVL</sequence>
<organism evidence="2 3">
    <name type="scientific">Butyrivibrio hungatei</name>
    <dbReference type="NCBI Taxonomy" id="185008"/>
    <lineage>
        <taxon>Bacteria</taxon>
        <taxon>Bacillati</taxon>
        <taxon>Bacillota</taxon>
        <taxon>Clostridia</taxon>
        <taxon>Lachnospirales</taxon>
        <taxon>Lachnospiraceae</taxon>
        <taxon>Butyrivibrio</taxon>
    </lineage>
</organism>
<gene>
    <name evidence="2" type="ORF">SAMN02910451_00644</name>
</gene>
<dbReference type="AlphaFoldDB" id="A0A1G5BC06"/>
<evidence type="ECO:0000313" key="3">
    <source>
        <dbReference type="Proteomes" id="UP000183047"/>
    </source>
</evidence>
<evidence type="ECO:0000313" key="2">
    <source>
        <dbReference type="EMBL" id="SCX87668.1"/>
    </source>
</evidence>
<proteinExistence type="predicted"/>